<dbReference type="PANTHER" id="PTHR33055">
    <property type="entry name" value="TRANSPOSASE FOR INSERTION SEQUENCE ELEMENT IS1111A"/>
    <property type="match status" value="1"/>
</dbReference>
<evidence type="ECO:0000313" key="4">
    <source>
        <dbReference type="Proteomes" id="UP000606490"/>
    </source>
</evidence>
<sequence>MEQYVALDVSLKEISVCVIDGKGAVTYEGKVAAEPAALISLIRGKAPQLARVGLETGATSPWLYHTLKAADLPVVLMDARHANAALSMRPTKSDRSDARGLAEMLRMGWYRAVTAKSFTAHERLALLAARHRLVEIRVDLDGQIRGLLKTFGLILGPGNTDALIRRAEALAEGNPTISGLVAKLAEVRRHVVEQIAALDRDIRRLVRSEPVLKRFMTVPGVGPITALAFLSTIDDPERFKHARDVGPYLGLTPTRYQSGETDRHGRISKCGDAFTRTCLYEAANVLLTKVRRFSPLKAWGTRLVGRIGAKKARVAVARKIAVILRCIWTDGTEFWWTREEAKMA</sequence>
<dbReference type="EMBL" id="JAEUXJ010000020">
    <property type="protein sequence ID" value="MBL6458809.1"/>
    <property type="molecule type" value="Genomic_DNA"/>
</dbReference>
<evidence type="ECO:0000259" key="2">
    <source>
        <dbReference type="Pfam" id="PF02371"/>
    </source>
</evidence>
<evidence type="ECO:0000259" key="1">
    <source>
        <dbReference type="Pfam" id="PF01548"/>
    </source>
</evidence>
<protein>
    <submittedName>
        <fullName evidence="3">IS110 family transposase</fullName>
    </submittedName>
</protein>
<dbReference type="Pfam" id="PF01548">
    <property type="entry name" value="DEDD_Tnp_IS110"/>
    <property type="match status" value="1"/>
</dbReference>
<feature type="domain" description="Transposase IS110-like N-terminal" evidence="1">
    <location>
        <begin position="5"/>
        <end position="150"/>
    </location>
</feature>
<dbReference type="PANTHER" id="PTHR33055:SF3">
    <property type="entry name" value="PUTATIVE TRANSPOSASE FOR IS117-RELATED"/>
    <property type="match status" value="1"/>
</dbReference>
<dbReference type="NCBIfam" id="NF033542">
    <property type="entry name" value="transpos_IS110"/>
    <property type="match status" value="1"/>
</dbReference>
<reference evidence="3 4" key="1">
    <citation type="submission" date="2021-01" db="EMBL/GenBank/DDBJ databases">
        <title>Belnapia mucosa sp. nov. and Belnapia arida sp. nov., isolated from the Tabernas Desert (Almeria, Spain).</title>
        <authorList>
            <person name="Molina-Menor E."/>
            <person name="Vidal-Verdu A."/>
            <person name="Calonge A."/>
            <person name="Satari L."/>
            <person name="Pereto Magraner J."/>
            <person name="Porcar Miralles M."/>
        </authorList>
    </citation>
    <scope>NUCLEOTIDE SEQUENCE [LARGE SCALE GENOMIC DNA]</scope>
    <source>
        <strain evidence="3 4">T6</strain>
    </source>
</reference>
<dbReference type="InterPro" id="IPR047650">
    <property type="entry name" value="Transpos_IS110"/>
</dbReference>
<proteinExistence type="predicted"/>
<dbReference type="RefSeq" id="WP_202828551.1">
    <property type="nucleotide sequence ID" value="NZ_JAEUXJ010000020.1"/>
</dbReference>
<accession>A0ABS1VDJ7</accession>
<feature type="domain" description="Transposase IS116/IS110/IS902 C-terminal" evidence="2">
    <location>
        <begin position="213"/>
        <end position="288"/>
    </location>
</feature>
<dbReference type="Pfam" id="PF02371">
    <property type="entry name" value="Transposase_20"/>
    <property type="match status" value="1"/>
</dbReference>
<name>A0ABS1VDJ7_9PROT</name>
<keyword evidence="4" id="KW-1185">Reference proteome</keyword>
<dbReference type="InterPro" id="IPR002525">
    <property type="entry name" value="Transp_IS110-like_N"/>
</dbReference>
<evidence type="ECO:0000313" key="3">
    <source>
        <dbReference type="EMBL" id="MBL6458809.1"/>
    </source>
</evidence>
<organism evidence="3 4">
    <name type="scientific">Belnapia mucosa</name>
    <dbReference type="NCBI Taxonomy" id="2804532"/>
    <lineage>
        <taxon>Bacteria</taxon>
        <taxon>Pseudomonadati</taxon>
        <taxon>Pseudomonadota</taxon>
        <taxon>Alphaproteobacteria</taxon>
        <taxon>Acetobacterales</taxon>
        <taxon>Roseomonadaceae</taxon>
        <taxon>Belnapia</taxon>
    </lineage>
</organism>
<dbReference type="Proteomes" id="UP000606490">
    <property type="component" value="Unassembled WGS sequence"/>
</dbReference>
<dbReference type="InterPro" id="IPR003346">
    <property type="entry name" value="Transposase_20"/>
</dbReference>
<comment type="caution">
    <text evidence="3">The sequence shown here is derived from an EMBL/GenBank/DDBJ whole genome shotgun (WGS) entry which is preliminary data.</text>
</comment>
<gene>
    <name evidence="3" type="ORF">JMJ55_26105</name>
</gene>